<comment type="similarity">
    <text evidence="1">Belongs to the SWI5/SAE3 family.</text>
</comment>
<protein>
    <recommendedName>
        <fullName evidence="2">DNA repair protein SWI5 homolog</fullName>
    </recommendedName>
    <alternativeName>
        <fullName evidence="5">Protein SAE3 homolog</fullName>
    </alternativeName>
</protein>
<reference evidence="8 9" key="1">
    <citation type="submission" date="2024-11" db="EMBL/GenBank/DDBJ databases">
        <title>Chromosome-level genome assembly of the freshwater bivalve Anodonta woodiana.</title>
        <authorList>
            <person name="Chen X."/>
        </authorList>
    </citation>
    <scope>NUCLEOTIDE SEQUENCE [LARGE SCALE GENOMIC DNA]</scope>
    <source>
        <strain evidence="8">MN2024</strain>
        <tissue evidence="8">Gills</tissue>
    </source>
</reference>
<comment type="function">
    <text evidence="6">Component of the SWI5-SFR1 complex, a complex required for double-strand break repair via homologous recombination.</text>
</comment>
<feature type="coiled-coil region" evidence="7">
    <location>
        <begin position="45"/>
        <end position="72"/>
    </location>
</feature>
<sequence>MSTPYRLTNRARCKTSGLKSSFKSPLQSRVQCQQLPSSSPITGSLDDLKCEVATLQQKLTETQKKIKELEELGYNVEELQQHIDKLHEYNEIKDVGQMVLGRIAANEGVTTKDKYEKYGLNLDD</sequence>
<keyword evidence="7" id="KW-0175">Coiled coil</keyword>
<dbReference type="AlphaFoldDB" id="A0ABD3WCF5"/>
<dbReference type="Proteomes" id="UP001634394">
    <property type="component" value="Unassembled WGS sequence"/>
</dbReference>
<dbReference type="Pfam" id="PF07061">
    <property type="entry name" value="Swi5"/>
    <property type="match status" value="1"/>
</dbReference>
<evidence type="ECO:0000256" key="6">
    <source>
        <dbReference type="ARBA" id="ARBA00059338"/>
    </source>
</evidence>
<organism evidence="8 9">
    <name type="scientific">Sinanodonta woodiana</name>
    <name type="common">Chinese pond mussel</name>
    <name type="synonym">Anodonta woodiana</name>
    <dbReference type="NCBI Taxonomy" id="1069815"/>
    <lineage>
        <taxon>Eukaryota</taxon>
        <taxon>Metazoa</taxon>
        <taxon>Spiralia</taxon>
        <taxon>Lophotrochozoa</taxon>
        <taxon>Mollusca</taxon>
        <taxon>Bivalvia</taxon>
        <taxon>Autobranchia</taxon>
        <taxon>Heteroconchia</taxon>
        <taxon>Palaeoheterodonta</taxon>
        <taxon>Unionida</taxon>
        <taxon>Unionoidea</taxon>
        <taxon>Unionidae</taxon>
        <taxon>Unioninae</taxon>
        <taxon>Sinanodonta</taxon>
    </lineage>
</organism>
<proteinExistence type="inferred from homology"/>
<evidence type="ECO:0000313" key="8">
    <source>
        <dbReference type="EMBL" id="KAL3870488.1"/>
    </source>
</evidence>
<accession>A0ABD3WCF5</accession>
<dbReference type="GO" id="GO:0000724">
    <property type="term" value="P:double-strand break repair via homologous recombination"/>
    <property type="evidence" value="ECO:0007669"/>
    <property type="project" value="UniProtKB-ARBA"/>
</dbReference>
<dbReference type="PANTHER" id="PTHR28529">
    <property type="entry name" value="DNA REPAIR PROTEIN SWI5 HOMOLOG"/>
    <property type="match status" value="1"/>
</dbReference>
<evidence type="ECO:0000313" key="9">
    <source>
        <dbReference type="Proteomes" id="UP001634394"/>
    </source>
</evidence>
<name>A0ABD3WCF5_SINWO</name>
<dbReference type="Gene3D" id="1.20.5.170">
    <property type="match status" value="1"/>
</dbReference>
<keyword evidence="3" id="KW-0227">DNA damage</keyword>
<evidence type="ECO:0000256" key="5">
    <source>
        <dbReference type="ARBA" id="ARBA00030081"/>
    </source>
</evidence>
<comment type="caution">
    <text evidence="8">The sequence shown here is derived from an EMBL/GenBank/DDBJ whole genome shotgun (WGS) entry which is preliminary data.</text>
</comment>
<dbReference type="PANTHER" id="PTHR28529:SF2">
    <property type="entry name" value="DNA REPAIR PROTEIN SWI5 HOMOLOG"/>
    <property type="match status" value="1"/>
</dbReference>
<evidence type="ECO:0000256" key="3">
    <source>
        <dbReference type="ARBA" id="ARBA00022763"/>
    </source>
</evidence>
<dbReference type="InterPro" id="IPR010760">
    <property type="entry name" value="DNA-repair_Swi5"/>
</dbReference>
<gene>
    <name evidence="8" type="ORF">ACJMK2_038543</name>
</gene>
<keyword evidence="9" id="KW-1185">Reference proteome</keyword>
<dbReference type="EMBL" id="JBJQND010000007">
    <property type="protein sequence ID" value="KAL3870488.1"/>
    <property type="molecule type" value="Genomic_DNA"/>
</dbReference>
<evidence type="ECO:0000256" key="7">
    <source>
        <dbReference type="SAM" id="Coils"/>
    </source>
</evidence>
<evidence type="ECO:0000256" key="4">
    <source>
        <dbReference type="ARBA" id="ARBA00023204"/>
    </source>
</evidence>
<evidence type="ECO:0000256" key="1">
    <source>
        <dbReference type="ARBA" id="ARBA00008060"/>
    </source>
</evidence>
<dbReference type="GO" id="GO:0032798">
    <property type="term" value="C:Swi5-Sfr1 complex"/>
    <property type="evidence" value="ECO:0007669"/>
    <property type="project" value="UniProtKB-ARBA"/>
</dbReference>
<keyword evidence="4" id="KW-0234">DNA repair</keyword>
<dbReference type="FunFam" id="1.20.5.170:FF:000056">
    <property type="entry name" value="DNA repair protein SWI5 homolog"/>
    <property type="match status" value="1"/>
</dbReference>
<evidence type="ECO:0000256" key="2">
    <source>
        <dbReference type="ARBA" id="ARBA00019825"/>
    </source>
</evidence>